<evidence type="ECO:0000256" key="1">
    <source>
        <dbReference type="SAM" id="MobiDB-lite"/>
    </source>
</evidence>
<proteinExistence type="predicted"/>
<name>A0A5Q2MB09_9ACTN</name>
<dbReference type="EMBL" id="CP045737">
    <property type="protein sequence ID" value="QGG40284.1"/>
    <property type="molecule type" value="Genomic_DNA"/>
</dbReference>
<feature type="compositionally biased region" description="Basic and acidic residues" evidence="1">
    <location>
        <begin position="7"/>
        <end position="24"/>
    </location>
</feature>
<gene>
    <name evidence="2" type="ORF">GEV26_02245</name>
</gene>
<dbReference type="RefSeq" id="WP_153651556.1">
    <property type="nucleotide sequence ID" value="NZ_CP045737.1"/>
</dbReference>
<sequence length="48" mass="5270">MTTTPQDPRDDVEPSDPIERHEPDLDPGLAPDPQHEVRQSPPEDAPGS</sequence>
<feature type="region of interest" description="Disordered" evidence="1">
    <location>
        <begin position="1"/>
        <end position="48"/>
    </location>
</feature>
<reference evidence="2 3" key="1">
    <citation type="submission" date="2019-11" db="EMBL/GenBank/DDBJ databases">
        <authorList>
            <person name="Li J."/>
        </authorList>
    </citation>
    <scope>NUCLEOTIDE SEQUENCE [LARGE SCALE GENOMIC DNA]</scope>
    <source>
        <strain evidence="2 3">MF47</strain>
    </source>
</reference>
<evidence type="ECO:0000313" key="3">
    <source>
        <dbReference type="Proteomes" id="UP000392064"/>
    </source>
</evidence>
<accession>A0A5Q2MB09</accession>
<dbReference type="Proteomes" id="UP000392064">
    <property type="component" value="Chromosome"/>
</dbReference>
<dbReference type="KEGG" id="aef:GEV26_02245"/>
<keyword evidence="3" id="KW-1185">Reference proteome</keyword>
<organism evidence="2 3">
    <name type="scientific">Aeromicrobium yanjiei</name>
    <dbReference type="NCBI Taxonomy" id="2662028"/>
    <lineage>
        <taxon>Bacteria</taxon>
        <taxon>Bacillati</taxon>
        <taxon>Actinomycetota</taxon>
        <taxon>Actinomycetes</taxon>
        <taxon>Propionibacteriales</taxon>
        <taxon>Nocardioidaceae</taxon>
        <taxon>Aeromicrobium</taxon>
    </lineage>
</organism>
<evidence type="ECO:0000313" key="2">
    <source>
        <dbReference type="EMBL" id="QGG40284.1"/>
    </source>
</evidence>
<dbReference type="AlphaFoldDB" id="A0A5Q2MB09"/>
<protein>
    <submittedName>
        <fullName evidence="2">Uncharacterized protein</fullName>
    </submittedName>
</protein>